<evidence type="ECO:0000259" key="11">
    <source>
        <dbReference type="Pfam" id="PF02355"/>
    </source>
</evidence>
<dbReference type="InterPro" id="IPR048634">
    <property type="entry name" value="SecD_SecF_C"/>
</dbReference>
<keyword evidence="8 9" id="KW-0472">Membrane</keyword>
<comment type="similarity">
    <text evidence="9">Belongs to the SecD/SecF family. SecF subfamily.</text>
</comment>
<comment type="subunit">
    <text evidence="9">Forms a complex with SecD. Part of the essential Sec protein translocation apparatus which comprises SecA, SecYEG and auxiliary proteins SecDF. Other proteins may also be involved.</text>
</comment>
<dbReference type="PANTHER" id="PTHR30081">
    <property type="entry name" value="PROTEIN-EXPORT MEMBRANE PROTEIN SEC"/>
    <property type="match status" value="1"/>
</dbReference>
<feature type="transmembrane region" description="Helical" evidence="9">
    <location>
        <begin position="299"/>
        <end position="322"/>
    </location>
</feature>
<feature type="transmembrane region" description="Helical" evidence="9">
    <location>
        <begin position="214"/>
        <end position="235"/>
    </location>
</feature>
<keyword evidence="6 9" id="KW-1133">Transmembrane helix</keyword>
<dbReference type="InterPro" id="IPR022645">
    <property type="entry name" value="SecD/SecF_bac"/>
</dbReference>
<evidence type="ECO:0000256" key="8">
    <source>
        <dbReference type="ARBA" id="ARBA00023136"/>
    </source>
</evidence>
<evidence type="ECO:0000313" key="12">
    <source>
        <dbReference type="EMBL" id="QQB45637.1"/>
    </source>
</evidence>
<feature type="region of interest" description="Disordered" evidence="10">
    <location>
        <begin position="377"/>
        <end position="412"/>
    </location>
</feature>
<dbReference type="GeneID" id="92760180"/>
<feature type="transmembrane region" description="Helical" evidence="9">
    <location>
        <begin position="38"/>
        <end position="59"/>
    </location>
</feature>
<evidence type="ECO:0000313" key="13">
    <source>
        <dbReference type="Proteomes" id="UP000596145"/>
    </source>
</evidence>
<dbReference type="GO" id="GO:0006605">
    <property type="term" value="P:protein targeting"/>
    <property type="evidence" value="ECO:0007669"/>
    <property type="project" value="UniProtKB-UniRule"/>
</dbReference>
<evidence type="ECO:0000256" key="1">
    <source>
        <dbReference type="ARBA" id="ARBA00004651"/>
    </source>
</evidence>
<keyword evidence="3 9" id="KW-1003">Cell membrane</keyword>
<dbReference type="AlphaFoldDB" id="A0A7T4EE02"/>
<dbReference type="EMBL" id="CP066007">
    <property type="protein sequence ID" value="QQB45637.1"/>
    <property type="molecule type" value="Genomic_DNA"/>
</dbReference>
<dbReference type="SUPFAM" id="SSF82866">
    <property type="entry name" value="Multidrug efflux transporter AcrB transmembrane domain"/>
    <property type="match status" value="1"/>
</dbReference>
<dbReference type="Pfam" id="PF07549">
    <property type="entry name" value="Sec_GG"/>
    <property type="match status" value="1"/>
</dbReference>
<evidence type="ECO:0000256" key="7">
    <source>
        <dbReference type="ARBA" id="ARBA00023010"/>
    </source>
</evidence>
<feature type="transmembrane region" description="Helical" evidence="9">
    <location>
        <begin position="159"/>
        <end position="180"/>
    </location>
</feature>
<dbReference type="GO" id="GO:0005886">
    <property type="term" value="C:plasma membrane"/>
    <property type="evidence" value="ECO:0007669"/>
    <property type="project" value="UniProtKB-SubCell"/>
</dbReference>
<evidence type="ECO:0000256" key="9">
    <source>
        <dbReference type="HAMAP-Rule" id="MF_01464"/>
    </source>
</evidence>
<keyword evidence="7 9" id="KW-0811">Translocation</keyword>
<dbReference type="Pfam" id="PF02355">
    <property type="entry name" value="SecD_SecF_C"/>
    <property type="match status" value="1"/>
</dbReference>
<protein>
    <recommendedName>
        <fullName evidence="9">Protein-export membrane protein SecF</fullName>
    </recommendedName>
</protein>
<dbReference type="GO" id="GO:0043952">
    <property type="term" value="P:protein transport by the Sec complex"/>
    <property type="evidence" value="ECO:0007669"/>
    <property type="project" value="UniProtKB-UniRule"/>
</dbReference>
<dbReference type="Gene3D" id="1.20.1640.10">
    <property type="entry name" value="Multidrug efflux transporter AcrB transmembrane domain"/>
    <property type="match status" value="1"/>
</dbReference>
<dbReference type="GO" id="GO:0015450">
    <property type="term" value="F:protein-transporting ATPase activity"/>
    <property type="evidence" value="ECO:0007669"/>
    <property type="project" value="InterPro"/>
</dbReference>
<name>A0A7T4EE02_9CORY</name>
<evidence type="ECO:0000256" key="6">
    <source>
        <dbReference type="ARBA" id="ARBA00022989"/>
    </source>
</evidence>
<dbReference type="InterPro" id="IPR022813">
    <property type="entry name" value="SecD/SecF_arch_bac"/>
</dbReference>
<dbReference type="OrthoDB" id="9774769at2"/>
<evidence type="ECO:0000256" key="3">
    <source>
        <dbReference type="ARBA" id="ARBA00022475"/>
    </source>
</evidence>
<dbReference type="PANTHER" id="PTHR30081:SF8">
    <property type="entry name" value="PROTEIN TRANSLOCASE SUBUNIT SECF"/>
    <property type="match status" value="1"/>
</dbReference>
<gene>
    <name evidence="9 12" type="primary">secF</name>
    <name evidence="12" type="ORF">I6I10_09010</name>
</gene>
<dbReference type="RefSeq" id="WP_084036302.1">
    <property type="nucleotide sequence ID" value="NZ_CP066007.1"/>
</dbReference>
<evidence type="ECO:0000256" key="4">
    <source>
        <dbReference type="ARBA" id="ARBA00022692"/>
    </source>
</evidence>
<accession>A0A7T4EE02</accession>
<keyword evidence="4 9" id="KW-0812">Transmembrane</keyword>
<evidence type="ECO:0000256" key="2">
    <source>
        <dbReference type="ARBA" id="ARBA00022448"/>
    </source>
</evidence>
<comment type="function">
    <text evidence="9">Part of the Sec protein translocase complex. Interacts with the SecYEG preprotein conducting channel. SecDF uses the proton motive force (PMF) to complete protein translocation after the ATP-dependent function of SecA.</text>
</comment>
<dbReference type="HAMAP" id="MF_01464_B">
    <property type="entry name" value="SecF_B"/>
    <property type="match status" value="1"/>
</dbReference>
<feature type="transmembrane region" description="Helical" evidence="9">
    <location>
        <begin position="187"/>
        <end position="208"/>
    </location>
</feature>
<feature type="transmembrane region" description="Helical" evidence="9">
    <location>
        <begin position="273"/>
        <end position="293"/>
    </location>
</feature>
<keyword evidence="2 9" id="KW-0813">Transport</keyword>
<dbReference type="GO" id="GO:0065002">
    <property type="term" value="P:intracellular protein transmembrane transport"/>
    <property type="evidence" value="ECO:0007669"/>
    <property type="project" value="UniProtKB-UniRule"/>
</dbReference>
<keyword evidence="5 9" id="KW-0653">Protein transport</keyword>
<dbReference type="NCBIfam" id="TIGR00966">
    <property type="entry name" value="transloc_SecF"/>
    <property type="match status" value="1"/>
</dbReference>
<evidence type="ECO:0000256" key="10">
    <source>
        <dbReference type="SAM" id="MobiDB-lite"/>
    </source>
</evidence>
<proteinExistence type="inferred from homology"/>
<dbReference type="PRINTS" id="PR01755">
    <property type="entry name" value="SECFTRNLCASE"/>
</dbReference>
<comment type="subcellular location">
    <subcellularLocation>
        <location evidence="1 9">Cell membrane</location>
        <topology evidence="1 9">Multi-pass membrane protein</topology>
    </subcellularLocation>
</comment>
<dbReference type="Proteomes" id="UP000596145">
    <property type="component" value="Chromosome"/>
</dbReference>
<reference evidence="12 13" key="1">
    <citation type="submission" date="2020-12" db="EMBL/GenBank/DDBJ databases">
        <title>FDA dAtabase for Regulatory Grade micrObial Sequences (FDA-ARGOS): Supporting development and validation of Infectious Disease Dx tests.</title>
        <authorList>
            <person name="Sproer C."/>
            <person name="Gronow S."/>
            <person name="Severitt S."/>
            <person name="Schroder I."/>
            <person name="Tallon L."/>
            <person name="Sadzewicz L."/>
            <person name="Zhao X."/>
            <person name="Boylan J."/>
            <person name="Ott S."/>
            <person name="Bowen H."/>
            <person name="Vavikolanu K."/>
            <person name="Mehta A."/>
            <person name="Aluvathingal J."/>
            <person name="Nadendla S."/>
            <person name="Lowell S."/>
            <person name="Myers T."/>
            <person name="Yan Y."/>
            <person name="Sichtig H."/>
        </authorList>
    </citation>
    <scope>NUCLEOTIDE SEQUENCE [LARGE SCALE GENOMIC DNA]</scope>
    <source>
        <strain evidence="12 13">FDAARGOS_1053</strain>
    </source>
</reference>
<dbReference type="InterPro" id="IPR022646">
    <property type="entry name" value="SecD/SecF_CS"/>
</dbReference>
<dbReference type="InterPro" id="IPR005665">
    <property type="entry name" value="SecF_bac"/>
</dbReference>
<evidence type="ECO:0000256" key="5">
    <source>
        <dbReference type="ARBA" id="ARBA00022927"/>
    </source>
</evidence>
<feature type="domain" description="Protein export membrane protein SecD/SecF C-terminal" evidence="11">
    <location>
        <begin position="147"/>
        <end position="326"/>
    </location>
</feature>
<sequence length="412" mass="44426">MTTQVRVDNDVTPETNHSFLTRLYTGEGGIDFVGRRKLWYIITLVVLAVCALGIIFRGFTLGIDFQGGTKMTMPAANLDTAAVSRTFEEATGVTPEGVQIVGAQDSRILEIASERLSDEQIMSAREALYTEFQPKDASGEVTPDAVGDSTVSESWGSTITNRMIVAFGAFLLLIFIYIAIRFERDMSVAAIAALGVDGVFIAGCYALVGMEVTPAVVIGLLTVLAFSLYDTVVVFDKVQENTEGFEHTTRKTYAELANLAVNQTVMRSISTTVISALPIIALMIVAVWLMGVGTLKDLAVVQLIGVIEGTFSSVFLATPLLVSMKNRQKKFKKHNLQVAAVRGTDVDGATYQEAVEAGLVNEDGTAAVDEHDEVVGANGLRPTGVNSEDAERFNTPDGETSLGASWRPTRRY</sequence>
<organism evidence="12 13">
    <name type="scientific">Corynebacterium glucuronolyticum</name>
    <dbReference type="NCBI Taxonomy" id="39791"/>
    <lineage>
        <taxon>Bacteria</taxon>
        <taxon>Bacillati</taxon>
        <taxon>Actinomycetota</taxon>
        <taxon>Actinomycetes</taxon>
        <taxon>Mycobacteriales</taxon>
        <taxon>Corynebacteriaceae</taxon>
        <taxon>Corynebacterium</taxon>
    </lineage>
</organism>